<sequence length="420" mass="50642">MSEANSQKFLDIMKIIQENILQFLKKETNSEDNFKILEDIFKDTKIKENKHELLSLLHLISRLANGYHLFVHILDKIELIIQYLKKDMKTHFTNSEIFNIFKSNKKIILFLAEEQIIIFDDYIVKKITTTPKYVNAGYPQYFHPEIQPFVKKKWFTKYEVDKNKWILEIRRKLPENFYEKRKKGENDTELCEMIRKCKIKEFVMYINQCNISPNAKIQPSIYETNPFLIKKQVHLLNINQKGIYQFFPCTVQLDGLSMIEYAVFYGSFQIYDYLRFKVDDLKESLWPLSIYSQNLRLIHSFEDDIVDLNDNTDYKLAFYESIKCHNDDIENYFLNNFLQEEEVKKWPKTIYQSLKYYNFEFLKNELIDESLFLELCKNDHCKLVDSLLKGKVIDINQKDIYQFFCYSIFKSAFFNKIHYS</sequence>
<evidence type="ECO:0000313" key="1">
    <source>
        <dbReference type="EMBL" id="KAK8839909.1"/>
    </source>
</evidence>
<reference evidence="1 2" key="1">
    <citation type="submission" date="2024-04" db="EMBL/GenBank/DDBJ databases">
        <title>Tritrichomonas musculus Genome.</title>
        <authorList>
            <person name="Alves-Ferreira E."/>
            <person name="Grigg M."/>
            <person name="Lorenzi H."/>
            <person name="Galac M."/>
        </authorList>
    </citation>
    <scope>NUCLEOTIDE SEQUENCE [LARGE SCALE GENOMIC DNA]</scope>
    <source>
        <strain evidence="1 2">EAF2021</strain>
    </source>
</reference>
<accession>A0ABR2H142</accession>
<dbReference type="EMBL" id="JAPFFF010000050">
    <property type="protein sequence ID" value="KAK8839909.1"/>
    <property type="molecule type" value="Genomic_DNA"/>
</dbReference>
<dbReference type="Proteomes" id="UP001470230">
    <property type="component" value="Unassembled WGS sequence"/>
</dbReference>
<gene>
    <name evidence="1" type="ORF">M9Y10_031623</name>
</gene>
<protein>
    <recommendedName>
        <fullName evidence="3">DUF3447 domain-containing protein</fullName>
    </recommendedName>
</protein>
<keyword evidence="2" id="KW-1185">Reference proteome</keyword>
<name>A0ABR2H142_9EUKA</name>
<organism evidence="1 2">
    <name type="scientific">Tritrichomonas musculus</name>
    <dbReference type="NCBI Taxonomy" id="1915356"/>
    <lineage>
        <taxon>Eukaryota</taxon>
        <taxon>Metamonada</taxon>
        <taxon>Parabasalia</taxon>
        <taxon>Tritrichomonadida</taxon>
        <taxon>Tritrichomonadidae</taxon>
        <taxon>Tritrichomonas</taxon>
    </lineage>
</organism>
<comment type="caution">
    <text evidence="1">The sequence shown here is derived from an EMBL/GenBank/DDBJ whole genome shotgun (WGS) entry which is preliminary data.</text>
</comment>
<evidence type="ECO:0000313" key="2">
    <source>
        <dbReference type="Proteomes" id="UP001470230"/>
    </source>
</evidence>
<proteinExistence type="predicted"/>
<evidence type="ECO:0008006" key="3">
    <source>
        <dbReference type="Google" id="ProtNLM"/>
    </source>
</evidence>